<comment type="caution">
    <text evidence="2">The sequence shown here is derived from an EMBL/GenBank/DDBJ whole genome shotgun (WGS) entry which is preliminary data.</text>
</comment>
<accession>A0ABS2V3J8</accession>
<evidence type="ECO:0000256" key="1">
    <source>
        <dbReference type="SAM" id="MobiDB-lite"/>
    </source>
</evidence>
<name>A0ABS2V3J8_9ACTN</name>
<evidence type="ECO:0000313" key="2">
    <source>
        <dbReference type="EMBL" id="MBM9624047.1"/>
    </source>
</evidence>
<feature type="region of interest" description="Disordered" evidence="1">
    <location>
        <begin position="217"/>
        <end position="249"/>
    </location>
</feature>
<proteinExistence type="predicted"/>
<sequence length="249" mass="25850">MAAEAMARQSGIGNRLLDSCQIKVMALAEQGQNQQALDLIDTTQPTESGETAIGLLLGAHCGPVGVPDTRADLEPTLEEVTLLLTLPDPSTAALQTCAGLTSLELDSDGQCAGTMPKAIADVARLDAYAARDVLHHPIAASVQDAGSPPSLNAVIAAVGLGSGVMSAHQHQALTTAVAHADIGLERLLETEPDPGQERMTGRNWQILHRSPWCRRFSHSPPKAAPSAVRDPAPAGFPHAGNSGLSSTTE</sequence>
<dbReference type="Proteomes" id="UP000664109">
    <property type="component" value="Unassembled WGS sequence"/>
</dbReference>
<dbReference type="EMBL" id="JAFEJA010000002">
    <property type="protein sequence ID" value="MBM9624047.1"/>
    <property type="molecule type" value="Genomic_DNA"/>
</dbReference>
<dbReference type="RefSeq" id="WP_205378097.1">
    <property type="nucleotide sequence ID" value="NZ_JAFEJA010000002.1"/>
</dbReference>
<organism evidence="2 3">
    <name type="scientific">Streptomyces zhihengii</name>
    <dbReference type="NCBI Taxonomy" id="1818004"/>
    <lineage>
        <taxon>Bacteria</taxon>
        <taxon>Bacillati</taxon>
        <taxon>Actinomycetota</taxon>
        <taxon>Actinomycetes</taxon>
        <taxon>Kitasatosporales</taxon>
        <taxon>Streptomycetaceae</taxon>
        <taxon>Streptomyces</taxon>
    </lineage>
</organism>
<gene>
    <name evidence="2" type="ORF">JE024_36315</name>
</gene>
<evidence type="ECO:0000313" key="3">
    <source>
        <dbReference type="Proteomes" id="UP000664109"/>
    </source>
</evidence>
<reference evidence="2 3" key="1">
    <citation type="journal article" date="2016" name="Arch. Microbiol.">
        <title>Streptomyces zhihengii sp. nov., isolated from rhizospheric soil of Psammosilene tunicoides.</title>
        <authorList>
            <person name="Huang M.J."/>
            <person name="Fei J.J."/>
            <person name="Salam N."/>
            <person name="Kim C.J."/>
            <person name="Hozzein W.N."/>
            <person name="Xiao M."/>
            <person name="Huang H.Q."/>
            <person name="Li W.J."/>
        </authorList>
    </citation>
    <scope>NUCLEOTIDE SEQUENCE [LARGE SCALE GENOMIC DNA]</scope>
    <source>
        <strain evidence="2 3">YIM T102</strain>
    </source>
</reference>
<keyword evidence="3" id="KW-1185">Reference proteome</keyword>
<protein>
    <submittedName>
        <fullName evidence="2">Uncharacterized protein</fullName>
    </submittedName>
</protein>